<dbReference type="Pfam" id="PF12872">
    <property type="entry name" value="OST-HTH"/>
    <property type="match status" value="1"/>
</dbReference>
<dbReference type="Proteomes" id="UP001633002">
    <property type="component" value="Unassembled WGS sequence"/>
</dbReference>
<feature type="compositionally biased region" description="Basic and acidic residues" evidence="1">
    <location>
        <begin position="1356"/>
        <end position="1380"/>
    </location>
</feature>
<comment type="caution">
    <text evidence="3">The sequence shown here is derived from an EMBL/GenBank/DDBJ whole genome shotgun (WGS) entry which is preliminary data.</text>
</comment>
<organism evidence="3 4">
    <name type="scientific">Riccia sorocarpa</name>
    <dbReference type="NCBI Taxonomy" id="122646"/>
    <lineage>
        <taxon>Eukaryota</taxon>
        <taxon>Viridiplantae</taxon>
        <taxon>Streptophyta</taxon>
        <taxon>Embryophyta</taxon>
        <taxon>Marchantiophyta</taxon>
        <taxon>Marchantiopsida</taxon>
        <taxon>Marchantiidae</taxon>
        <taxon>Marchantiales</taxon>
        <taxon>Ricciaceae</taxon>
        <taxon>Riccia</taxon>
    </lineage>
</organism>
<feature type="compositionally biased region" description="Basic and acidic residues" evidence="1">
    <location>
        <begin position="1408"/>
        <end position="1425"/>
    </location>
</feature>
<dbReference type="EMBL" id="JBJQOH010000002">
    <property type="protein sequence ID" value="KAL3695392.1"/>
    <property type="molecule type" value="Genomic_DNA"/>
</dbReference>
<feature type="compositionally biased region" description="Low complexity" evidence="1">
    <location>
        <begin position="1327"/>
        <end position="1338"/>
    </location>
</feature>
<dbReference type="Gene3D" id="3.30.420.610">
    <property type="entry name" value="LOTUS domain-like"/>
    <property type="match status" value="2"/>
</dbReference>
<feature type="domain" description="HTH OST-type" evidence="2">
    <location>
        <begin position="729"/>
        <end position="780"/>
    </location>
</feature>
<sequence>MTDVSSNYLAGERTMIETGKGESGMRPRVMTTKSVITGPKADGDTRSVRSVHNSLKNATPAPSVKIDDDEKGSTVDSYASLRIAGSPRVKIRAADNDARNAVDEARFGSEEEGLEEYSDESAYEEGNEEEGDYESDGSFEDLDGTFAGYAKIKLDGSEFDHGKYLERQFSPYARISAPNTATDVEHRKYIDREFSPYATVSAPVHDIDKDDGSYAKISVAGSEIERDAGYARVSVAGSEVDFNYGESNARVSVVGSEGKEMDRESVSGFARISKAGSEAEQNYLENYARLSVAGSDHGRDLARESVARISVAGSEHARETSRALTGYARVSVAGSEYEHGRDAEGGVPSYARISVAGSEAGYRRDPEQEFPGYARIAAPRSEMEFSENRENGYSAYGKVSVVDTFVDLPSPNGSGFKIRKYENELFSESEESEKNLADTSLVQNEEDDGDDDVYETFLELSPEMRAKLEYQVRVVLVCPLFESSRKLSEFSTVYKKKFGRDVEQSGFGTAGRLCRAMPHIVQRSRLEKDGELWLVDSAKNRRAVAGIRSGLRRIVYDVLKESSEKMSFEQLEEKCSEALGKPLVEILTEHGYDVPTVECLVKDMPDLVICEKEANKKGAILSADAEDPALSDGLLLKRSVSTRSISYTPEKKVTTELQHIKETPAETTALPALVGEPQLDGKPRKLKKTPTRLTMRGLRKEIRRHDFRPGPASALDYEILQARIRLRIFLAFHNKGQGVEVSRLLELYESTFKRGLDLQLFAFSSVLELTKSWNDIFLFHDSDPDWVFLAPMEANKRILNTLRTGMRSGVHSVLTSAAPNGLQLPDFLYRLQETLQGKLWEVLQSSGYGCSEPGKLERFLDARHFQLADFEELRLLLDDMMDFVRLGSDDDGCLLVKLNDSGETAPPILDLVDCKMEEADVGSFDELFVKLMLHALNDEEDDGAEDGSEGGSKQSEGEAVAGVPVPLGLVARRIHEIEELGLPLRDTHSPTPASLRFKHEIRLILGSSEYLEKGVAWSELNKVYQDRTGRELGSKAKMKKLLREMPDVVCKECLTERYARLSKTPKNQRILAATRNGYRQVLWWASIFNSGCLWPNLLEGWFLDLDGRSFVACLQECGYEASKSRPLSPVSCFLRDMSDLLEKRSHSDVYTWAGGVEDPLHQDASLLGVPEILIQFDPSRAGNMEEKGPATSDENGDKAARSEDDSCEEDNQSDSGDSEEGSLNGTLEKEVVEAQELENMQVPLESPVPPDTEANNPKVEEVVDGINASQPEVEEPVLTDGIPEEIAKESAMVEDKAQVQHLPDESVESATVEVVPPLDSGERITESAEVSQSAAAESLNENRFHSGEEYNWGGERGADNEDKKVFVSGSRDAREEGDERAYVRGDILNDVRREDERVYSHGNSSEGLKVRIDENDKDVEDPVAHVTREDERVYVGGNSKGLKVRRDEKDEDLEDSVANAYAQLRVAGKGPAVNLDEWVFTDSDEDYDAEEDDEDDDGDYEEDEDVDSQED</sequence>
<evidence type="ECO:0000256" key="1">
    <source>
        <dbReference type="SAM" id="MobiDB-lite"/>
    </source>
</evidence>
<feature type="region of interest" description="Disordered" evidence="1">
    <location>
        <begin position="1180"/>
        <end position="1256"/>
    </location>
</feature>
<name>A0ABD3HXX6_9MARC</name>
<evidence type="ECO:0000313" key="4">
    <source>
        <dbReference type="Proteomes" id="UP001633002"/>
    </source>
</evidence>
<feature type="region of interest" description="Disordered" evidence="1">
    <location>
        <begin position="1"/>
        <end position="71"/>
    </location>
</feature>
<feature type="compositionally biased region" description="Acidic residues" evidence="1">
    <location>
        <begin position="1205"/>
        <end position="1220"/>
    </location>
</feature>
<feature type="region of interest" description="Disordered" evidence="1">
    <location>
        <begin position="1473"/>
        <end position="1511"/>
    </location>
</feature>
<dbReference type="InterPro" id="IPR041966">
    <property type="entry name" value="LOTUS-like"/>
</dbReference>
<keyword evidence="4" id="KW-1185">Reference proteome</keyword>
<dbReference type="InterPro" id="IPR025605">
    <property type="entry name" value="OST-HTH/LOTUS_dom"/>
</dbReference>
<feature type="compositionally biased region" description="Basic and acidic residues" evidence="1">
    <location>
        <begin position="1195"/>
        <end position="1204"/>
    </location>
</feature>
<feature type="region of interest" description="Disordered" evidence="1">
    <location>
        <begin position="940"/>
        <end position="959"/>
    </location>
</feature>
<evidence type="ECO:0000313" key="3">
    <source>
        <dbReference type="EMBL" id="KAL3695392.1"/>
    </source>
</evidence>
<feature type="region of interest" description="Disordered" evidence="1">
    <location>
        <begin position="1397"/>
        <end position="1425"/>
    </location>
</feature>
<reference evidence="3 4" key="1">
    <citation type="submission" date="2024-09" db="EMBL/GenBank/DDBJ databases">
        <title>Chromosome-scale assembly of Riccia sorocarpa.</title>
        <authorList>
            <person name="Paukszto L."/>
        </authorList>
    </citation>
    <scope>NUCLEOTIDE SEQUENCE [LARGE SCALE GENOMIC DNA]</scope>
    <source>
        <strain evidence="3">LP-2024</strain>
        <tissue evidence="3">Aerial parts of the thallus</tissue>
    </source>
</reference>
<feature type="region of interest" description="Disordered" evidence="1">
    <location>
        <begin position="1292"/>
        <end position="1380"/>
    </location>
</feature>
<feature type="region of interest" description="Disordered" evidence="1">
    <location>
        <begin position="429"/>
        <end position="449"/>
    </location>
</feature>
<gene>
    <name evidence="3" type="ORF">R1sor_009468</name>
</gene>
<protein>
    <recommendedName>
        <fullName evidence="2">HTH OST-type domain-containing protein</fullName>
    </recommendedName>
</protein>
<feature type="compositionally biased region" description="Acidic residues" evidence="1">
    <location>
        <begin position="1482"/>
        <end position="1511"/>
    </location>
</feature>
<feature type="compositionally biased region" description="Acidic residues" evidence="1">
    <location>
        <begin position="110"/>
        <end position="136"/>
    </location>
</feature>
<proteinExistence type="predicted"/>
<feature type="compositionally biased region" description="Polar residues" evidence="1">
    <location>
        <begin position="48"/>
        <end position="57"/>
    </location>
</feature>
<feature type="compositionally biased region" description="Basic and acidic residues" evidence="1">
    <location>
        <begin position="1292"/>
        <end position="1304"/>
    </location>
</feature>
<accession>A0ABD3HXX6</accession>
<feature type="region of interest" description="Disordered" evidence="1">
    <location>
        <begin position="105"/>
        <end position="136"/>
    </location>
</feature>
<evidence type="ECO:0000259" key="2">
    <source>
        <dbReference type="Pfam" id="PF12872"/>
    </source>
</evidence>